<evidence type="ECO:0000313" key="2">
    <source>
        <dbReference type="Proteomes" id="UP000499080"/>
    </source>
</evidence>
<comment type="caution">
    <text evidence="1">The sequence shown here is derived from an EMBL/GenBank/DDBJ whole genome shotgun (WGS) entry which is preliminary data.</text>
</comment>
<organism evidence="1 2">
    <name type="scientific">Araneus ventricosus</name>
    <name type="common">Orbweaver spider</name>
    <name type="synonym">Epeira ventricosa</name>
    <dbReference type="NCBI Taxonomy" id="182803"/>
    <lineage>
        <taxon>Eukaryota</taxon>
        <taxon>Metazoa</taxon>
        <taxon>Ecdysozoa</taxon>
        <taxon>Arthropoda</taxon>
        <taxon>Chelicerata</taxon>
        <taxon>Arachnida</taxon>
        <taxon>Araneae</taxon>
        <taxon>Araneomorphae</taxon>
        <taxon>Entelegynae</taxon>
        <taxon>Araneoidea</taxon>
        <taxon>Araneidae</taxon>
        <taxon>Araneus</taxon>
    </lineage>
</organism>
<reference evidence="1 2" key="1">
    <citation type="journal article" date="2019" name="Sci. Rep.">
        <title>Orb-weaving spider Araneus ventricosus genome elucidates the spidroin gene catalogue.</title>
        <authorList>
            <person name="Kono N."/>
            <person name="Nakamura H."/>
            <person name="Ohtoshi R."/>
            <person name="Moran D.A.P."/>
            <person name="Shinohara A."/>
            <person name="Yoshida Y."/>
            <person name="Fujiwara M."/>
            <person name="Mori M."/>
            <person name="Tomita M."/>
            <person name="Arakawa K."/>
        </authorList>
    </citation>
    <scope>NUCLEOTIDE SEQUENCE [LARGE SCALE GENOMIC DNA]</scope>
</reference>
<dbReference type="AlphaFoldDB" id="A0A4Y2BU64"/>
<evidence type="ECO:0000313" key="1">
    <source>
        <dbReference type="EMBL" id="GBL95269.1"/>
    </source>
</evidence>
<protein>
    <submittedName>
        <fullName evidence="1">Uncharacterized protein</fullName>
    </submittedName>
</protein>
<accession>A0A4Y2BU64</accession>
<keyword evidence="2" id="KW-1185">Reference proteome</keyword>
<proteinExistence type="predicted"/>
<dbReference type="Proteomes" id="UP000499080">
    <property type="component" value="Unassembled WGS sequence"/>
</dbReference>
<name>A0A4Y2BU64_ARAVE</name>
<gene>
    <name evidence="1" type="ORF">AVEN_37725_1</name>
</gene>
<dbReference type="EMBL" id="BGPR01000110">
    <property type="protein sequence ID" value="GBL95269.1"/>
    <property type="molecule type" value="Genomic_DNA"/>
</dbReference>
<sequence length="97" mass="11334">MKPQELFRKESQSLDQEDYIVKTFQYDRLYPALMKVKSTLADFVNGEPFEGPFRELIDSLLYLTLTTRHDILLSLSQPASGKIYCCCLDGVEVFRRY</sequence>
<dbReference type="OrthoDB" id="430476at2759"/>